<evidence type="ECO:0000256" key="1">
    <source>
        <dbReference type="SAM" id="Phobius"/>
    </source>
</evidence>
<dbReference type="Proteomes" id="UP000660339">
    <property type="component" value="Unassembled WGS sequence"/>
</dbReference>
<dbReference type="InterPro" id="IPR009776">
    <property type="entry name" value="Spore_0_M"/>
</dbReference>
<dbReference type="EMBL" id="BONJ01000001">
    <property type="protein sequence ID" value="GIG12225.1"/>
    <property type="molecule type" value="Genomic_DNA"/>
</dbReference>
<sequence>MVFKKLLAGLGLGGVEVDTVLSPHPAVPGGQLSGQVNLRAKSDTDITTISLLLVATGPAGELELARYQVAQHLRLPSGSSQAVPFSVPVPVHAPFTTLYGQTLPGVGVGVRTEVAVASGSAKGDFDPARIDAAPVQQQIMDALGTIGCRFVRTELRPGGAGNLPVPVAQAITCYAPLPEGDRHGPHIPLLTLTLAPLGDGLVVLAELTGRFGAPDRHQLSADDLQRLAATDGGWIAEVDRWLTTALERLGAPAAAAPGAFLQSPAPGQPGYGHAPGGYGQPAYGQQAHGRPGYAYGGHGGHHGGYKYGGYRGKPSMAGAMAAGVGGAALGFLGGMVIGDMIGDAMMPDLGDAASAAGLPDTGAVDAGFDDFGGGDLGGDFGDF</sequence>
<evidence type="ECO:0000313" key="2">
    <source>
        <dbReference type="EMBL" id="GIG12225.1"/>
    </source>
</evidence>
<dbReference type="AlphaFoldDB" id="A0A8J3LGI8"/>
<name>A0A8J3LGI8_9ACTN</name>
<gene>
    <name evidence="2" type="ORF">Cme02nite_05570</name>
</gene>
<protein>
    <submittedName>
        <fullName evidence="2">Sporulation protein</fullName>
    </submittedName>
</protein>
<dbReference type="RefSeq" id="WP_166380240.1">
    <property type="nucleotide sequence ID" value="NZ_BAAATT010000011.1"/>
</dbReference>
<evidence type="ECO:0000313" key="3">
    <source>
        <dbReference type="Proteomes" id="UP000660339"/>
    </source>
</evidence>
<keyword evidence="3" id="KW-1185">Reference proteome</keyword>
<keyword evidence="1" id="KW-0812">Transmembrane</keyword>
<keyword evidence="1" id="KW-0472">Membrane</keyword>
<dbReference type="Pfam" id="PF07070">
    <property type="entry name" value="Spo0M"/>
    <property type="match status" value="1"/>
</dbReference>
<organism evidence="2 3">
    <name type="scientific">Catellatospora methionotrophica</name>
    <dbReference type="NCBI Taxonomy" id="121620"/>
    <lineage>
        <taxon>Bacteria</taxon>
        <taxon>Bacillati</taxon>
        <taxon>Actinomycetota</taxon>
        <taxon>Actinomycetes</taxon>
        <taxon>Micromonosporales</taxon>
        <taxon>Micromonosporaceae</taxon>
        <taxon>Catellatospora</taxon>
    </lineage>
</organism>
<dbReference type="PANTHER" id="PTHR40053:SF1">
    <property type="entry name" value="SPORULATION-CONTROL PROTEIN SPO0M"/>
    <property type="match status" value="1"/>
</dbReference>
<accession>A0A8J3LGI8</accession>
<proteinExistence type="predicted"/>
<reference evidence="2" key="1">
    <citation type="submission" date="2021-01" db="EMBL/GenBank/DDBJ databases">
        <title>Whole genome shotgun sequence of Catellatospora methionotrophica NBRC 14553.</title>
        <authorList>
            <person name="Komaki H."/>
            <person name="Tamura T."/>
        </authorList>
    </citation>
    <scope>NUCLEOTIDE SEQUENCE</scope>
    <source>
        <strain evidence="2">NBRC 14553</strain>
    </source>
</reference>
<keyword evidence="1" id="KW-1133">Transmembrane helix</keyword>
<feature type="transmembrane region" description="Helical" evidence="1">
    <location>
        <begin position="316"/>
        <end position="337"/>
    </location>
</feature>
<dbReference type="PANTHER" id="PTHR40053">
    <property type="entry name" value="SPORULATION-CONTROL PROTEIN SPO0M"/>
    <property type="match status" value="1"/>
</dbReference>
<comment type="caution">
    <text evidence="2">The sequence shown here is derived from an EMBL/GenBank/DDBJ whole genome shotgun (WGS) entry which is preliminary data.</text>
</comment>